<sequence length="73" mass="8712">MDEKVALPDRVIFALLAIAVLAMQNADQKVPIGYFLSFEDERFTINDWWGRKNDFYRAIYERVQRMPRLTMNL</sequence>
<organism evidence="1 2">
    <name type="scientific">Alcaligenes xylosoxydans xylosoxydans</name>
    <name type="common">Achromobacter xylosoxidans</name>
    <dbReference type="NCBI Taxonomy" id="85698"/>
    <lineage>
        <taxon>Bacteria</taxon>
        <taxon>Pseudomonadati</taxon>
        <taxon>Pseudomonadota</taxon>
        <taxon>Betaproteobacteria</taxon>
        <taxon>Burkholderiales</taxon>
        <taxon>Alcaligenaceae</taxon>
        <taxon>Achromobacter</taxon>
    </lineage>
</organism>
<proteinExistence type="predicted"/>
<name>A0A1R1JUJ1_ALCXX</name>
<evidence type="ECO:0000313" key="2">
    <source>
        <dbReference type="Proteomes" id="UP000187251"/>
    </source>
</evidence>
<protein>
    <submittedName>
        <fullName evidence="1">Uncharacterized protein</fullName>
    </submittedName>
</protein>
<gene>
    <name evidence="1" type="ORF">BIZ92_10515</name>
</gene>
<comment type="caution">
    <text evidence="1">The sequence shown here is derived from an EMBL/GenBank/DDBJ whole genome shotgun (WGS) entry which is preliminary data.</text>
</comment>
<dbReference type="AlphaFoldDB" id="A0A1R1JUJ1"/>
<dbReference type="Proteomes" id="UP000187251">
    <property type="component" value="Unassembled WGS sequence"/>
</dbReference>
<reference evidence="1 2" key="1">
    <citation type="submission" date="2016-09" db="EMBL/GenBank/DDBJ databases">
        <title>Phylogenomics of Achromobacter.</title>
        <authorList>
            <person name="Jeukens J."/>
            <person name="Freschi L."/>
            <person name="Vincent A.T."/>
            <person name="Emond-Rheault J.-G."/>
            <person name="Kukavica-Ibrulj I."/>
            <person name="Charette S.J."/>
            <person name="Levesque R.C."/>
        </authorList>
    </citation>
    <scope>NUCLEOTIDE SEQUENCE [LARGE SCALE GENOMIC DNA]</scope>
    <source>
        <strain evidence="1 2">AUS488</strain>
    </source>
</reference>
<accession>A0A1R1JUJ1</accession>
<dbReference type="EMBL" id="MJMN01000013">
    <property type="protein sequence ID" value="OMG88019.1"/>
    <property type="molecule type" value="Genomic_DNA"/>
</dbReference>
<evidence type="ECO:0000313" key="1">
    <source>
        <dbReference type="EMBL" id="OMG88019.1"/>
    </source>
</evidence>